<keyword evidence="1" id="KW-0812">Transmembrane</keyword>
<evidence type="ECO:0000313" key="3">
    <source>
        <dbReference type="Proteomes" id="UP000033121"/>
    </source>
</evidence>
<name>A0A0E9MV89_9BACT</name>
<proteinExistence type="predicted"/>
<evidence type="ECO:0000313" key="2">
    <source>
        <dbReference type="EMBL" id="GAO41388.1"/>
    </source>
</evidence>
<reference evidence="2 3" key="1">
    <citation type="submission" date="2015-04" db="EMBL/GenBank/DDBJ databases">
        <title>Whole genome shotgun sequence of Flavihumibacter petaseus NBRC 106054.</title>
        <authorList>
            <person name="Miyazawa S."/>
            <person name="Hosoyama A."/>
            <person name="Hashimoto M."/>
            <person name="Noguchi M."/>
            <person name="Tsuchikane K."/>
            <person name="Ohji S."/>
            <person name="Yamazoe A."/>
            <person name="Ichikawa N."/>
            <person name="Kimura A."/>
            <person name="Fujita N."/>
        </authorList>
    </citation>
    <scope>NUCLEOTIDE SEQUENCE [LARGE SCALE GENOMIC DNA]</scope>
    <source>
        <strain evidence="2 3">NBRC 106054</strain>
    </source>
</reference>
<keyword evidence="1" id="KW-0472">Membrane</keyword>
<accession>A0A0E9MV89</accession>
<evidence type="ECO:0008006" key="4">
    <source>
        <dbReference type="Google" id="ProtNLM"/>
    </source>
</evidence>
<dbReference type="STRING" id="1220578.FPE01S_01_04000"/>
<dbReference type="AlphaFoldDB" id="A0A0E9MV89"/>
<dbReference type="Proteomes" id="UP000033121">
    <property type="component" value="Unassembled WGS sequence"/>
</dbReference>
<evidence type="ECO:0000256" key="1">
    <source>
        <dbReference type="SAM" id="Phobius"/>
    </source>
</evidence>
<gene>
    <name evidence="2" type="ORF">FPE01S_01_04000</name>
</gene>
<organism evidence="2 3">
    <name type="scientific">Flavihumibacter petaseus NBRC 106054</name>
    <dbReference type="NCBI Taxonomy" id="1220578"/>
    <lineage>
        <taxon>Bacteria</taxon>
        <taxon>Pseudomonadati</taxon>
        <taxon>Bacteroidota</taxon>
        <taxon>Chitinophagia</taxon>
        <taxon>Chitinophagales</taxon>
        <taxon>Chitinophagaceae</taxon>
        <taxon>Flavihumibacter</taxon>
    </lineage>
</organism>
<protein>
    <recommendedName>
        <fullName evidence="4">FUSC family protein</fullName>
    </recommendedName>
</protein>
<dbReference type="OrthoDB" id="713928at2"/>
<comment type="caution">
    <text evidence="2">The sequence shown here is derived from an EMBL/GenBank/DDBJ whole genome shotgun (WGS) entry which is preliminary data.</text>
</comment>
<dbReference type="RefSeq" id="WP_046367259.1">
    <property type="nucleotide sequence ID" value="NZ_BBWV01000001.1"/>
</dbReference>
<dbReference type="EMBL" id="BBWV01000001">
    <property type="protein sequence ID" value="GAO41388.1"/>
    <property type="molecule type" value="Genomic_DNA"/>
</dbReference>
<keyword evidence="1" id="KW-1133">Transmembrane helix</keyword>
<feature type="transmembrane region" description="Helical" evidence="1">
    <location>
        <begin position="24"/>
        <end position="41"/>
    </location>
</feature>
<keyword evidence="3" id="KW-1185">Reference proteome</keyword>
<sequence>MAQRNLSELTDQELLQEAKKQKSAALINAAIIGFLIGIVVYSVIKKSWGFLTLIPLFLAYKLIKKNKYSNEELEHALKERKLK</sequence>